<reference evidence="14 15" key="2">
    <citation type="submission" date="2020-07" db="EMBL/GenBank/DDBJ databases">
        <title>Genome of starter culture bacteria Kocuria salsicia reveals its technological properties and safety for usage in meat industry.</title>
        <authorList>
            <person name="Michael M."/>
            <person name="Konstantin K."/>
            <person name="Evgenii K."/>
            <person name="Galina S."/>
            <person name="Oksana K."/>
            <person name="Andrei L."/>
        </authorList>
    </citation>
    <scope>NUCLEOTIDE SEQUENCE [LARGE SCALE GENOMIC DNA]</scope>
    <source>
        <strain evidence="14 15">80</strain>
    </source>
</reference>
<dbReference type="Pfam" id="PF00224">
    <property type="entry name" value="PK"/>
    <property type="match status" value="2"/>
</dbReference>
<feature type="region of interest" description="Disordered" evidence="12">
    <location>
        <begin position="262"/>
        <end position="283"/>
    </location>
</feature>
<dbReference type="RefSeq" id="WP_094395186.1">
    <property type="nucleotide sequence ID" value="NZ_CP059343.1"/>
</dbReference>
<evidence type="ECO:0000256" key="12">
    <source>
        <dbReference type="SAM" id="MobiDB-lite"/>
    </source>
</evidence>
<dbReference type="EC" id="2.7.1.40" evidence="3"/>
<feature type="domain" description="Pyruvate kinase barrel" evidence="13">
    <location>
        <begin position="367"/>
        <end position="623"/>
    </location>
</feature>
<evidence type="ECO:0000256" key="3">
    <source>
        <dbReference type="ARBA" id="ARBA00012142"/>
    </source>
</evidence>
<gene>
    <name evidence="14" type="primary">pyk_1</name>
    <name evidence="14" type="ORF">CIB50_0000362</name>
</gene>
<protein>
    <recommendedName>
        <fullName evidence="3">pyruvate kinase</fullName>
        <ecNumber evidence="3">2.7.1.40</ecNumber>
    </recommendedName>
</protein>
<keyword evidence="7 14" id="KW-0418">Kinase</keyword>
<feature type="domain" description="Pyruvate kinase barrel" evidence="13">
    <location>
        <begin position="208"/>
        <end position="279"/>
    </location>
</feature>
<dbReference type="EMBL" id="CP059343">
    <property type="protein sequence ID" value="QMS55674.1"/>
    <property type="molecule type" value="Genomic_DNA"/>
</dbReference>
<reference evidence="15" key="1">
    <citation type="submission" date="2017-08" db="EMBL/GenBank/DDBJ databases">
        <title>Draft Genome Sequence of Kocuria varians 80.</title>
        <authorList>
            <person name="Minaev M."/>
            <person name="Kurbakov K.A."/>
            <person name="Solodovnikova G.I."/>
            <person name="Kuznetsova O.A."/>
            <person name="Lisitsyn A.B."/>
        </authorList>
    </citation>
    <scope>NUCLEOTIDE SEQUENCE [LARGE SCALE GENOMIC DNA]</scope>
    <source>
        <strain evidence="15">80</strain>
    </source>
</reference>
<name>A0A7D7PQV1_KOCVA</name>
<dbReference type="InterPro" id="IPR011037">
    <property type="entry name" value="Pyrv_Knase-like_insert_dom_sf"/>
</dbReference>
<dbReference type="SUPFAM" id="SSF50800">
    <property type="entry name" value="PK beta-barrel domain-like"/>
    <property type="match status" value="1"/>
</dbReference>
<dbReference type="KEGG" id="kvr:CIB50_0000362"/>
<dbReference type="AlphaFoldDB" id="A0A7D7PQV1"/>
<dbReference type="GO" id="GO:0016301">
    <property type="term" value="F:kinase activity"/>
    <property type="evidence" value="ECO:0007669"/>
    <property type="project" value="UniProtKB-KW"/>
</dbReference>
<evidence type="ECO:0000313" key="15">
    <source>
        <dbReference type="Proteomes" id="UP000216825"/>
    </source>
</evidence>
<comment type="pathway">
    <text evidence="1">Carbohydrate degradation; glycolysis; pyruvate from D-glyceraldehyde 3-phosphate: step 5/5.</text>
</comment>
<evidence type="ECO:0000256" key="6">
    <source>
        <dbReference type="ARBA" id="ARBA00022741"/>
    </source>
</evidence>
<dbReference type="InterPro" id="IPR001697">
    <property type="entry name" value="Pyr_Knase"/>
</dbReference>
<keyword evidence="11 14" id="KW-0670">Pyruvate</keyword>
<keyword evidence="10" id="KW-0324">Glycolysis</keyword>
<dbReference type="GO" id="GO:0030955">
    <property type="term" value="F:potassium ion binding"/>
    <property type="evidence" value="ECO:0007669"/>
    <property type="project" value="InterPro"/>
</dbReference>
<dbReference type="InterPro" id="IPR015793">
    <property type="entry name" value="Pyrv_Knase_brl"/>
</dbReference>
<keyword evidence="15" id="KW-1185">Reference proteome</keyword>
<dbReference type="Proteomes" id="UP000216825">
    <property type="component" value="Chromosome"/>
</dbReference>
<feature type="region of interest" description="Disordered" evidence="12">
    <location>
        <begin position="1"/>
        <end position="29"/>
    </location>
</feature>
<keyword evidence="8" id="KW-0067">ATP-binding</keyword>
<evidence type="ECO:0000256" key="2">
    <source>
        <dbReference type="ARBA" id="ARBA00008663"/>
    </source>
</evidence>
<sequence>MTAPRNGTAETPGAESRLGAAPSPGAAQRRAERAAACLSRVTGLLEALGTARVARREEIARVNPRHLRSAVNLVDYAAVRAQDLRSLQNELAALGVSSLGRMEAGVHEHLVAVAQTLAAVAGQGAPELPDVPGFPTATSSPDAPWSSNAPSSHPAPERPDAERGGAPGAEGRSGQATLARNAAGLLGPAPQGRGTRTMVTMPSEAATDAGLARRLVAAGMDVARINCAHDGPEQWARMVEHLRAAAAEQDRDLRIAMDLAGPKVRTGPLQPGPRVARIKPQRDATGHVVRPARLWLGTPAPVDDGVACVPVEPAAWLAERQPGDRLHLRDARDSGRTLRVVQTHEGGVLVEFSKTVYFATGLALTSRDGSEAELGELAETEQRVRLRAGETLRLLNTSEPVPVTPEGPASIGCTLPEAFRDARVGHRVLLDDGKMGGVVRAVGPGTMDVEITRAAPGGSRLAAEKGINFPDTDLRIPSLTAQDREDLRFVARHADIVNMSFVRRAQDVADLLAELDALDAHGLDVTLKIETVGGFEQLPMMLLEAMRWEDCGVMIARGDLAVETGFERMAEVQEEILWLCEAAHVPVVWATQVLESLAKKGVPSRAEITDAAQGQRAECVMLNKGPFVVEAVRTLVSVLERMSGHASKKTDLLRALHAWAGFVR</sequence>
<dbReference type="GO" id="GO:0000287">
    <property type="term" value="F:magnesium ion binding"/>
    <property type="evidence" value="ECO:0007669"/>
    <property type="project" value="InterPro"/>
</dbReference>
<feature type="compositionally biased region" description="Polar residues" evidence="12">
    <location>
        <begin position="136"/>
        <end position="151"/>
    </location>
</feature>
<evidence type="ECO:0000313" key="14">
    <source>
        <dbReference type="EMBL" id="QMS55674.1"/>
    </source>
</evidence>
<dbReference type="GO" id="GO:0004743">
    <property type="term" value="F:pyruvate kinase activity"/>
    <property type="evidence" value="ECO:0007669"/>
    <property type="project" value="UniProtKB-EC"/>
</dbReference>
<evidence type="ECO:0000256" key="7">
    <source>
        <dbReference type="ARBA" id="ARBA00022777"/>
    </source>
</evidence>
<comment type="similarity">
    <text evidence="2">Belongs to the pyruvate kinase family.</text>
</comment>
<keyword evidence="5" id="KW-0479">Metal-binding</keyword>
<dbReference type="NCBIfam" id="NF011314">
    <property type="entry name" value="PRK14725.1"/>
    <property type="match status" value="1"/>
</dbReference>
<feature type="region of interest" description="Disordered" evidence="12">
    <location>
        <begin position="128"/>
        <end position="175"/>
    </location>
</feature>
<evidence type="ECO:0000256" key="4">
    <source>
        <dbReference type="ARBA" id="ARBA00022679"/>
    </source>
</evidence>
<accession>A0A7D7PQV1</accession>
<keyword evidence="9" id="KW-0460">Magnesium</keyword>
<keyword evidence="6" id="KW-0547">Nucleotide-binding</keyword>
<evidence type="ECO:0000256" key="10">
    <source>
        <dbReference type="ARBA" id="ARBA00023152"/>
    </source>
</evidence>
<evidence type="ECO:0000256" key="8">
    <source>
        <dbReference type="ARBA" id="ARBA00022840"/>
    </source>
</evidence>
<dbReference type="GO" id="GO:0005524">
    <property type="term" value="F:ATP binding"/>
    <property type="evidence" value="ECO:0007669"/>
    <property type="project" value="UniProtKB-KW"/>
</dbReference>
<evidence type="ECO:0000256" key="9">
    <source>
        <dbReference type="ARBA" id="ARBA00022842"/>
    </source>
</evidence>
<evidence type="ECO:0000256" key="1">
    <source>
        <dbReference type="ARBA" id="ARBA00004997"/>
    </source>
</evidence>
<dbReference type="InterPro" id="IPR040442">
    <property type="entry name" value="Pyrv_kinase-like_dom_sf"/>
</dbReference>
<evidence type="ECO:0000259" key="13">
    <source>
        <dbReference type="Pfam" id="PF00224"/>
    </source>
</evidence>
<dbReference type="PANTHER" id="PTHR11817">
    <property type="entry name" value="PYRUVATE KINASE"/>
    <property type="match status" value="1"/>
</dbReference>
<organism evidence="14 15">
    <name type="scientific">Kocuria varians</name>
    <name type="common">Micrococcus varians</name>
    <dbReference type="NCBI Taxonomy" id="1272"/>
    <lineage>
        <taxon>Bacteria</taxon>
        <taxon>Bacillati</taxon>
        <taxon>Actinomycetota</taxon>
        <taxon>Actinomycetes</taxon>
        <taxon>Micrococcales</taxon>
        <taxon>Micrococcaceae</taxon>
        <taxon>Kocuria</taxon>
    </lineage>
</organism>
<proteinExistence type="inferred from homology"/>
<dbReference type="InterPro" id="IPR015813">
    <property type="entry name" value="Pyrv/PenolPyrv_kinase-like_dom"/>
</dbReference>
<keyword evidence="4 14" id="KW-0808">Transferase</keyword>
<evidence type="ECO:0000256" key="5">
    <source>
        <dbReference type="ARBA" id="ARBA00022723"/>
    </source>
</evidence>
<dbReference type="Gene3D" id="3.20.20.60">
    <property type="entry name" value="Phosphoenolpyruvate-binding domains"/>
    <property type="match status" value="2"/>
</dbReference>
<dbReference type="UniPathway" id="UPA00109">
    <property type="reaction ID" value="UER00188"/>
</dbReference>
<dbReference type="SUPFAM" id="SSF51621">
    <property type="entry name" value="Phosphoenolpyruvate/pyruvate domain"/>
    <property type="match status" value="1"/>
</dbReference>
<evidence type="ECO:0000256" key="11">
    <source>
        <dbReference type="ARBA" id="ARBA00023317"/>
    </source>
</evidence>